<proteinExistence type="predicted"/>
<evidence type="ECO:0000313" key="5">
    <source>
        <dbReference type="Proteomes" id="UP000324241"/>
    </source>
</evidence>
<comment type="caution">
    <text evidence="4">The sequence shown here is derived from an EMBL/GenBank/DDBJ whole genome shotgun (WGS) entry which is preliminary data.</text>
</comment>
<evidence type="ECO:0000256" key="2">
    <source>
        <dbReference type="SAM" id="MobiDB-lite"/>
    </source>
</evidence>
<dbReference type="Pfam" id="PF02257">
    <property type="entry name" value="RFX_DNA_binding"/>
    <property type="match status" value="1"/>
</dbReference>
<dbReference type="EMBL" id="QUQM01000005">
    <property type="protein sequence ID" value="KAA8643117.1"/>
    <property type="molecule type" value="Genomic_DNA"/>
</dbReference>
<gene>
    <name evidence="4" type="ORF">ATNIH1004_009879</name>
</gene>
<dbReference type="PANTHER" id="PTHR12619:SF5">
    <property type="entry name" value="TRANSCRIPTION FACTOR RFX4"/>
    <property type="match status" value="1"/>
</dbReference>
<dbReference type="InterPro" id="IPR003150">
    <property type="entry name" value="DNA-bd_RFX"/>
</dbReference>
<reference evidence="4 5" key="1">
    <citation type="submission" date="2019-08" db="EMBL/GenBank/DDBJ databases">
        <title>The genome sequence of a newly discovered highly antifungal drug resistant Aspergillus species, Aspergillus tanneri NIH 1004.</title>
        <authorList>
            <person name="Mounaud S."/>
            <person name="Singh I."/>
            <person name="Joardar V."/>
            <person name="Pakala S."/>
            <person name="Pakala S."/>
            <person name="Venepally P."/>
            <person name="Chung J.K."/>
            <person name="Losada L."/>
            <person name="Nierman W.C."/>
        </authorList>
    </citation>
    <scope>NUCLEOTIDE SEQUENCE [LARGE SCALE GENOMIC DNA]</scope>
    <source>
        <strain evidence="4 5">NIH1004</strain>
    </source>
</reference>
<dbReference type="OrthoDB" id="10056949at2759"/>
<dbReference type="InterPro" id="IPR036390">
    <property type="entry name" value="WH_DNA-bd_sf"/>
</dbReference>
<organism evidence="4 5">
    <name type="scientific">Aspergillus tanneri</name>
    <dbReference type="NCBI Taxonomy" id="1220188"/>
    <lineage>
        <taxon>Eukaryota</taxon>
        <taxon>Fungi</taxon>
        <taxon>Dikarya</taxon>
        <taxon>Ascomycota</taxon>
        <taxon>Pezizomycotina</taxon>
        <taxon>Eurotiomycetes</taxon>
        <taxon>Eurotiomycetidae</taxon>
        <taxon>Eurotiales</taxon>
        <taxon>Aspergillaceae</taxon>
        <taxon>Aspergillus</taxon>
        <taxon>Aspergillus subgen. Circumdati</taxon>
    </lineage>
</organism>
<feature type="region of interest" description="Disordered" evidence="2">
    <location>
        <begin position="762"/>
        <end position="862"/>
    </location>
</feature>
<feature type="compositionally biased region" description="Low complexity" evidence="2">
    <location>
        <begin position="832"/>
        <end position="841"/>
    </location>
</feature>
<dbReference type="GO" id="GO:0000981">
    <property type="term" value="F:DNA-binding transcription factor activity, RNA polymerase II-specific"/>
    <property type="evidence" value="ECO:0007669"/>
    <property type="project" value="TreeGrafter"/>
</dbReference>
<evidence type="ECO:0000313" key="4">
    <source>
        <dbReference type="EMBL" id="KAA8643117.1"/>
    </source>
</evidence>
<evidence type="ECO:0000256" key="1">
    <source>
        <dbReference type="ARBA" id="ARBA00023125"/>
    </source>
</evidence>
<dbReference type="FunFam" id="1.10.10.10:FF:000119">
    <property type="entry name" value="DNA damage and replication checkpoint protein"/>
    <property type="match status" value="1"/>
</dbReference>
<feature type="compositionally biased region" description="Polar residues" evidence="2">
    <location>
        <begin position="762"/>
        <end position="788"/>
    </location>
</feature>
<dbReference type="PANTHER" id="PTHR12619">
    <property type="entry name" value="RFX TRANSCRIPTION FACTOR FAMILY"/>
    <property type="match status" value="1"/>
</dbReference>
<protein>
    <recommendedName>
        <fullName evidence="3">RFX-type winged-helix domain-containing protein</fullName>
    </recommendedName>
</protein>
<sequence length="891" mass="97997">MPPDMVGRAASQSSSVASQTTQIAAPHSRPGTADLMKSRSETVVSRNSRRPRSRGSTASIHSNTTQQTQDQQLPDGFSQFLPAQPAAGHSVFGGNPEDIIMRFGQQLSHPVNGSPLDPTLHEAHHPVMPRAEDFPNHAMHGHRLSHHSLPSGLSNHGLSTVPMPQYQAMYDSGIENHVPDHVLEENDNSEAGAKKKKGSSSSLANDNELRKLLRQYEGYSLKQMAAEVLKHEGAGGKAEKVKQVFAMIWLKENCRKSSGSVRRDRVYCCYAEKCGTERVSVLNPASFGKLVRIIFPNVQTRRLGVRGESKYHYVDLTVIEEKQQRPPPLNPQGPANPIDAAIDSEKGVDDEQHRTVTVLPQPSADTAVFPSPTTSFTPRLSTNFSLPVCGCQPSSRASGESTITLDDNVASHAGKMIYRMLHLPSTDVASVDNESFQLPDINGYLPANTDSKVAAALAALYRSHCISVIDSFRYCKERNLLRYFSAFHGTLTVPVQKLLTHPNLAPWIRECDWLMYQKMIAFLSPLTTQVVPKLVLDAFSSISQRLTGHITDTFKAQPAHVSLARLVPAHIFCNLLRHMLDVNQSANAAAAWLCHPDNRNQMWFDFKTLVDPKEMITKANIPNCAERATEQILKHDILALLTPLTDLNPSTALPFFTKPDLEENLQAHKCPVESSTGEDYNFPDKWISFILNLPAAFPNHRTQCIIERVDALWDCILHRLTLGGAQSFSAWWMTKVFFHEMMLWQAEKGGFMRYTPSTLQEGRLSSDQQSGAGNFLMKQSSSPGSAPNRTFMASHPSQHAGGHEPQSATSPAPGEGGSQCRTSSRGEPEPNPNNAENGKPNISDSIATFHAPNNDDSAIDLDDDSMLMSVGKYGDMMASDPVDAEGDVVVI</sequence>
<feature type="region of interest" description="Disordered" evidence="2">
    <location>
        <begin position="1"/>
        <end position="91"/>
    </location>
</feature>
<feature type="compositionally biased region" description="Low complexity" evidence="2">
    <location>
        <begin position="9"/>
        <end position="25"/>
    </location>
</feature>
<dbReference type="AlphaFoldDB" id="A0A5M9MJY1"/>
<feature type="domain" description="RFX-type winged-helix" evidence="3">
    <location>
        <begin position="246"/>
        <end position="320"/>
    </location>
</feature>
<evidence type="ECO:0000259" key="3">
    <source>
        <dbReference type="PROSITE" id="PS51526"/>
    </source>
</evidence>
<dbReference type="Gene3D" id="1.10.10.10">
    <property type="entry name" value="Winged helix-like DNA-binding domain superfamily/Winged helix DNA-binding domain"/>
    <property type="match status" value="1"/>
</dbReference>
<dbReference type="InterPro" id="IPR039779">
    <property type="entry name" value="RFX-like"/>
</dbReference>
<accession>A0A5M9MJY1</accession>
<dbReference type="PROSITE" id="PS51526">
    <property type="entry name" value="RFX_DBD"/>
    <property type="match status" value="1"/>
</dbReference>
<dbReference type="Pfam" id="PF25340">
    <property type="entry name" value="BCD_RFX"/>
    <property type="match status" value="1"/>
</dbReference>
<dbReference type="InterPro" id="IPR057321">
    <property type="entry name" value="RFX1-4/6/8-like_BCD"/>
</dbReference>
<dbReference type="SUPFAM" id="SSF46785">
    <property type="entry name" value="Winged helix' DNA-binding domain"/>
    <property type="match status" value="1"/>
</dbReference>
<keyword evidence="1" id="KW-0238">DNA-binding</keyword>
<name>A0A5M9MJY1_9EURO</name>
<dbReference type="RefSeq" id="XP_033422479.1">
    <property type="nucleotide sequence ID" value="XM_033574461.1"/>
</dbReference>
<dbReference type="Proteomes" id="UP000324241">
    <property type="component" value="Unassembled WGS sequence"/>
</dbReference>
<dbReference type="GeneID" id="54332581"/>
<dbReference type="InterPro" id="IPR036388">
    <property type="entry name" value="WH-like_DNA-bd_sf"/>
</dbReference>
<dbReference type="VEuPathDB" id="FungiDB:EYZ11_005815"/>
<dbReference type="GO" id="GO:0000978">
    <property type="term" value="F:RNA polymerase II cis-regulatory region sequence-specific DNA binding"/>
    <property type="evidence" value="ECO:0007669"/>
    <property type="project" value="TreeGrafter"/>
</dbReference>